<dbReference type="GO" id="GO:0000287">
    <property type="term" value="F:magnesium ion binding"/>
    <property type="evidence" value="ECO:0007669"/>
    <property type="project" value="TreeGrafter"/>
</dbReference>
<keyword evidence="8" id="KW-0406">Ion transport</keyword>
<evidence type="ECO:0000256" key="4">
    <source>
        <dbReference type="ARBA" id="ARBA00022475"/>
    </source>
</evidence>
<keyword evidence="5 8" id="KW-0812">Transmembrane</keyword>
<dbReference type="Proteomes" id="UP001208771">
    <property type="component" value="Unassembled WGS sequence"/>
</dbReference>
<dbReference type="FunFam" id="1.20.58.340:FF:000012">
    <property type="entry name" value="Magnesium transport protein CorA"/>
    <property type="match status" value="1"/>
</dbReference>
<comment type="subcellular location">
    <subcellularLocation>
        <location evidence="1">Cell membrane</location>
        <topology evidence="1">Multi-pass membrane protein</topology>
    </subcellularLocation>
    <subcellularLocation>
        <location evidence="8">Membrane</location>
        <topology evidence="8">Multi-pass membrane protein</topology>
    </subcellularLocation>
</comment>
<dbReference type="EMBL" id="JANFPI010000002">
    <property type="protein sequence ID" value="MCX8997044.1"/>
    <property type="molecule type" value="Genomic_DNA"/>
</dbReference>
<dbReference type="CDD" id="cd12828">
    <property type="entry name" value="TmCorA-like_1"/>
    <property type="match status" value="1"/>
</dbReference>
<dbReference type="GO" id="GO:0015087">
    <property type="term" value="F:cobalt ion transmembrane transporter activity"/>
    <property type="evidence" value="ECO:0007669"/>
    <property type="project" value="UniProtKB-UniRule"/>
</dbReference>
<keyword evidence="4 8" id="KW-1003">Cell membrane</keyword>
<comment type="caution">
    <text evidence="10">The sequence shown here is derived from an EMBL/GenBank/DDBJ whole genome shotgun (WGS) entry which is preliminary data.</text>
</comment>
<comment type="function">
    <text evidence="8">Mediates influx of magnesium ions.</text>
</comment>
<evidence type="ECO:0000256" key="3">
    <source>
        <dbReference type="ARBA" id="ARBA00022448"/>
    </source>
</evidence>
<protein>
    <recommendedName>
        <fullName evidence="8">Magnesium transport protein CorA</fullName>
    </recommendedName>
</protein>
<dbReference type="SUPFAM" id="SSF144083">
    <property type="entry name" value="Magnesium transport protein CorA, transmembrane region"/>
    <property type="match status" value="1"/>
</dbReference>
<evidence type="ECO:0000256" key="5">
    <source>
        <dbReference type="ARBA" id="ARBA00022692"/>
    </source>
</evidence>
<dbReference type="GO" id="GO:0050897">
    <property type="term" value="F:cobalt ion binding"/>
    <property type="evidence" value="ECO:0007669"/>
    <property type="project" value="TreeGrafter"/>
</dbReference>
<gene>
    <name evidence="8 10" type="primary">corA</name>
    <name evidence="10" type="ORF">NOF55_07980</name>
</gene>
<evidence type="ECO:0000256" key="9">
    <source>
        <dbReference type="SAM" id="MobiDB-lite"/>
    </source>
</evidence>
<dbReference type="AlphaFoldDB" id="A0AAE3SVJ6"/>
<evidence type="ECO:0000256" key="8">
    <source>
        <dbReference type="RuleBase" id="RU362010"/>
    </source>
</evidence>
<dbReference type="Gene3D" id="3.30.460.20">
    <property type="entry name" value="CorA soluble domain-like"/>
    <property type="match status" value="1"/>
</dbReference>
<evidence type="ECO:0000256" key="6">
    <source>
        <dbReference type="ARBA" id="ARBA00022989"/>
    </source>
</evidence>
<keyword evidence="6 8" id="KW-1133">Transmembrane helix</keyword>
<keyword evidence="11" id="KW-1185">Reference proteome</keyword>
<dbReference type="SUPFAM" id="SSF143865">
    <property type="entry name" value="CorA soluble domain-like"/>
    <property type="match status" value="1"/>
</dbReference>
<feature type="compositionally biased region" description="Basic residues" evidence="9">
    <location>
        <begin position="7"/>
        <end position="20"/>
    </location>
</feature>
<evidence type="ECO:0000256" key="7">
    <source>
        <dbReference type="ARBA" id="ARBA00023136"/>
    </source>
</evidence>
<dbReference type="PANTHER" id="PTHR46494">
    <property type="entry name" value="CORA FAMILY METAL ION TRANSPORTER (EUROFUNG)"/>
    <property type="match status" value="1"/>
</dbReference>
<keyword evidence="8" id="KW-0460">Magnesium</keyword>
<keyword evidence="3 8" id="KW-0813">Transport</keyword>
<organism evidence="10 11">
    <name type="scientific">Ectorhizobium quercum</name>
    <dbReference type="NCBI Taxonomy" id="2965071"/>
    <lineage>
        <taxon>Bacteria</taxon>
        <taxon>Pseudomonadati</taxon>
        <taxon>Pseudomonadota</taxon>
        <taxon>Alphaproteobacteria</taxon>
        <taxon>Hyphomicrobiales</taxon>
        <taxon>Rhizobiaceae</taxon>
        <taxon>Ectorhizobium</taxon>
    </lineage>
</organism>
<dbReference type="InterPro" id="IPR004488">
    <property type="entry name" value="Mg/Co-transport_prot_CorA"/>
</dbReference>
<evidence type="ECO:0000313" key="11">
    <source>
        <dbReference type="Proteomes" id="UP001208771"/>
    </source>
</evidence>
<accession>A0AAE3SVJ6</accession>
<evidence type="ECO:0000256" key="1">
    <source>
        <dbReference type="ARBA" id="ARBA00004651"/>
    </source>
</evidence>
<dbReference type="Pfam" id="PF01544">
    <property type="entry name" value="CorA"/>
    <property type="match status" value="1"/>
</dbReference>
<feature type="transmembrane region" description="Helical" evidence="8">
    <location>
        <begin position="350"/>
        <end position="371"/>
    </location>
</feature>
<evidence type="ECO:0000313" key="10">
    <source>
        <dbReference type="EMBL" id="MCX8997044.1"/>
    </source>
</evidence>
<dbReference type="RefSeq" id="WP_306410813.1">
    <property type="nucleotide sequence ID" value="NZ_JANFPI010000002.1"/>
</dbReference>
<proteinExistence type="inferred from homology"/>
<dbReference type="GO" id="GO:0015095">
    <property type="term" value="F:magnesium ion transmembrane transporter activity"/>
    <property type="evidence" value="ECO:0007669"/>
    <property type="project" value="UniProtKB-UniRule"/>
</dbReference>
<dbReference type="InterPro" id="IPR002523">
    <property type="entry name" value="MgTranspt_CorA/ZnTranspt_ZntB"/>
</dbReference>
<evidence type="ECO:0000256" key="2">
    <source>
        <dbReference type="ARBA" id="ARBA00009765"/>
    </source>
</evidence>
<reference evidence="10" key="1">
    <citation type="submission" date="2022-07" db="EMBL/GenBank/DDBJ databases">
        <title>Ectorhizobium quercum gen.nov., sp. nov.</title>
        <authorList>
            <person name="Ma T."/>
            <person name="Li Y."/>
        </authorList>
    </citation>
    <scope>NUCLEOTIDE SEQUENCE</scope>
    <source>
        <strain evidence="10">BDR2-2</strain>
    </source>
</reference>
<keyword evidence="7 8" id="KW-0472">Membrane</keyword>
<feature type="region of interest" description="Disordered" evidence="9">
    <location>
        <begin position="1"/>
        <end position="37"/>
    </location>
</feature>
<feature type="transmembrane region" description="Helical" evidence="8">
    <location>
        <begin position="312"/>
        <end position="330"/>
    </location>
</feature>
<sequence length="382" mass="43039">MKDQNRPTRRLQALRRRRRLTPPGAPPGTLIENPDAPHPKIQCIAFGPGGLTETDVASADDVPALADGQTVRWINVDGVSDTGTVQKIGRAFGLHPLALEDIVDAHQRPKVDIYEEHLLIIARMPVGHPVDGNGDTAGAKLETEQVAICLGRDFVVTFQEQPGDAFDPVRRRLRAADGQFRARGADYLAYALIDAATDVFFPLLEVYGEQVEDLENQVVEQPEISQIGRIHDLKRNLLTARRAVWPQREMLNALVRDESPFFRAQTRVYLRDCYDHTIQLIDMIETYREIASGLIDIHLSSVSNRMNEVMKVLTIISTIFIPLSFIVGVYGMNFDPEVSPWNMPELGWRYGYPAVLLFMMTIAGGLVWSFWRRGWIGKDGRR</sequence>
<name>A0AAE3SVJ6_9HYPH</name>
<dbReference type="InterPro" id="IPR045863">
    <property type="entry name" value="CorA_TM1_TM2"/>
</dbReference>
<dbReference type="NCBIfam" id="TIGR00383">
    <property type="entry name" value="corA"/>
    <property type="match status" value="1"/>
</dbReference>
<dbReference type="GO" id="GO:0005886">
    <property type="term" value="C:plasma membrane"/>
    <property type="evidence" value="ECO:0007669"/>
    <property type="project" value="UniProtKB-SubCell"/>
</dbReference>
<dbReference type="PANTHER" id="PTHR46494:SF1">
    <property type="entry name" value="CORA FAMILY METAL ION TRANSPORTER (EUROFUNG)"/>
    <property type="match status" value="1"/>
</dbReference>
<dbReference type="Gene3D" id="1.20.58.340">
    <property type="entry name" value="Magnesium transport protein CorA, transmembrane region"/>
    <property type="match status" value="2"/>
</dbReference>
<dbReference type="InterPro" id="IPR045861">
    <property type="entry name" value="CorA_cytoplasmic_dom"/>
</dbReference>
<comment type="similarity">
    <text evidence="2 8">Belongs to the CorA metal ion transporter (MIT) (TC 1.A.35) family.</text>
</comment>